<dbReference type="PROSITE" id="PS51098">
    <property type="entry name" value="PTS_EIIB_TYPE_1"/>
    <property type="match status" value="1"/>
</dbReference>
<feature type="active site" description="Phosphocysteine intermediate; for EIIB activity" evidence="8">
    <location>
        <position position="49"/>
    </location>
</feature>
<evidence type="ECO:0000256" key="3">
    <source>
        <dbReference type="ARBA" id="ARBA00022679"/>
    </source>
</evidence>
<organism evidence="11 12">
    <name type="scientific">Viridibacillus arvi</name>
    <dbReference type="NCBI Taxonomy" id="263475"/>
    <lineage>
        <taxon>Bacteria</taxon>
        <taxon>Bacillati</taxon>
        <taxon>Bacillota</taxon>
        <taxon>Bacilli</taxon>
        <taxon>Bacillales</taxon>
        <taxon>Caryophanaceae</taxon>
        <taxon>Viridibacillus</taxon>
    </lineage>
</organism>
<dbReference type="GO" id="GO:0090563">
    <property type="term" value="F:protein-phosphocysteine-sugar phosphotransferase activity"/>
    <property type="evidence" value="ECO:0007669"/>
    <property type="project" value="TreeGrafter"/>
</dbReference>
<proteinExistence type="predicted"/>
<reference evidence="12" key="1">
    <citation type="submission" date="2015-08" db="EMBL/GenBank/DDBJ databases">
        <title>Fjat-10028 dsm 16317.</title>
        <authorList>
            <person name="Liu B."/>
            <person name="Wang J."/>
            <person name="Zhu Y."/>
            <person name="Liu G."/>
            <person name="Chen Q."/>
            <person name="Chen Z."/>
            <person name="Lan J."/>
            <person name="Che J."/>
            <person name="Ge C."/>
            <person name="Shi H."/>
            <person name="Pan Z."/>
            <person name="Liu X."/>
        </authorList>
    </citation>
    <scope>NUCLEOTIDE SEQUENCE [LARGE SCALE GENOMIC DNA]</scope>
    <source>
        <strain evidence="12">DSM 16317</strain>
    </source>
</reference>
<evidence type="ECO:0000256" key="5">
    <source>
        <dbReference type="ARBA" id="ARBA00022692"/>
    </source>
</evidence>
<dbReference type="PATRIC" id="fig|263475.3.peg.1465"/>
<evidence type="ECO:0000256" key="4">
    <source>
        <dbReference type="ARBA" id="ARBA00022683"/>
    </source>
</evidence>
<keyword evidence="3" id="KW-0808">Transferase</keyword>
<evidence type="ECO:0000256" key="1">
    <source>
        <dbReference type="ARBA" id="ARBA00022448"/>
    </source>
</evidence>
<dbReference type="Proteomes" id="UP000036867">
    <property type="component" value="Unassembled WGS sequence"/>
</dbReference>
<gene>
    <name evidence="11" type="ORF">AMD00_05255</name>
</gene>
<keyword evidence="5" id="KW-0812">Transmembrane</keyword>
<name>A0A0M0LMA5_9BACL</name>
<evidence type="ECO:0000256" key="6">
    <source>
        <dbReference type="ARBA" id="ARBA00022777"/>
    </source>
</evidence>
<keyword evidence="2" id="KW-0762">Sugar transport</keyword>
<feature type="compositionally biased region" description="Acidic residues" evidence="9">
    <location>
        <begin position="7"/>
        <end position="18"/>
    </location>
</feature>
<keyword evidence="1" id="KW-0813">Transport</keyword>
<sequence>MKTPGREDDEDVEIDEVGDTTSGNKFSDMASKIYDALGGAKNVTSVDHCATRLRVEVKNMDVVDQKKIKATGVPGINVVGPKSIKVIVGTNVQFVADEIEKIRK</sequence>
<dbReference type="GO" id="GO:0008982">
    <property type="term" value="F:protein-N(PI)-phosphohistidine-sugar phosphotransferase activity"/>
    <property type="evidence" value="ECO:0007669"/>
    <property type="project" value="InterPro"/>
</dbReference>
<comment type="caution">
    <text evidence="11">The sequence shown here is derived from an EMBL/GenBank/DDBJ whole genome shotgun (WGS) entry which is preliminary data.</text>
</comment>
<dbReference type="NCBIfam" id="TIGR00826">
    <property type="entry name" value="EIIB_glc"/>
    <property type="match status" value="1"/>
</dbReference>
<dbReference type="GO" id="GO:0005886">
    <property type="term" value="C:plasma membrane"/>
    <property type="evidence" value="ECO:0007669"/>
    <property type="project" value="TreeGrafter"/>
</dbReference>
<dbReference type="SUPFAM" id="SSF55604">
    <property type="entry name" value="Glucose permease domain IIB"/>
    <property type="match status" value="1"/>
</dbReference>
<dbReference type="GO" id="GO:0015764">
    <property type="term" value="P:N-acetylglucosamine transport"/>
    <property type="evidence" value="ECO:0007669"/>
    <property type="project" value="TreeGrafter"/>
</dbReference>
<dbReference type="PROSITE" id="PS01035">
    <property type="entry name" value="PTS_EIIB_TYPE_1_CYS"/>
    <property type="match status" value="1"/>
</dbReference>
<evidence type="ECO:0000256" key="7">
    <source>
        <dbReference type="ARBA" id="ARBA00022989"/>
    </source>
</evidence>
<dbReference type="Pfam" id="PF00367">
    <property type="entry name" value="PTS_EIIB"/>
    <property type="match status" value="1"/>
</dbReference>
<keyword evidence="7" id="KW-1133">Transmembrane helix</keyword>
<dbReference type="CDD" id="cd00212">
    <property type="entry name" value="PTS_IIB_glc"/>
    <property type="match status" value="1"/>
</dbReference>
<evidence type="ECO:0000256" key="8">
    <source>
        <dbReference type="PROSITE-ProRule" id="PRU00421"/>
    </source>
</evidence>
<dbReference type="InterPro" id="IPR036878">
    <property type="entry name" value="Glu_permease_IIB"/>
</dbReference>
<dbReference type="EMBL" id="LILB01000001">
    <property type="protein sequence ID" value="KOO51843.1"/>
    <property type="molecule type" value="Genomic_DNA"/>
</dbReference>
<evidence type="ECO:0000259" key="10">
    <source>
        <dbReference type="PROSITE" id="PS51098"/>
    </source>
</evidence>
<dbReference type="GO" id="GO:0009401">
    <property type="term" value="P:phosphoenolpyruvate-dependent sugar phosphotransferase system"/>
    <property type="evidence" value="ECO:0007669"/>
    <property type="project" value="UniProtKB-KW"/>
</dbReference>
<feature type="domain" description="PTS EIIB type-1" evidence="10">
    <location>
        <begin position="27"/>
        <end position="104"/>
    </location>
</feature>
<evidence type="ECO:0000313" key="11">
    <source>
        <dbReference type="EMBL" id="KOO51843.1"/>
    </source>
</evidence>
<keyword evidence="12" id="KW-1185">Reference proteome</keyword>
<evidence type="ECO:0000256" key="2">
    <source>
        <dbReference type="ARBA" id="ARBA00022597"/>
    </source>
</evidence>
<dbReference type="InterPro" id="IPR018113">
    <property type="entry name" value="PTrfase_EIIB_Cys"/>
</dbReference>
<accession>A0A0M0LMA5</accession>
<feature type="region of interest" description="Disordered" evidence="9">
    <location>
        <begin position="1"/>
        <end position="25"/>
    </location>
</feature>
<protein>
    <recommendedName>
        <fullName evidence="10">PTS EIIB type-1 domain-containing protein</fullName>
    </recommendedName>
</protein>
<dbReference type="InterPro" id="IPR050429">
    <property type="entry name" value="PTS_Glucose_EIICBA"/>
</dbReference>
<keyword evidence="7" id="KW-0472">Membrane</keyword>
<evidence type="ECO:0000256" key="9">
    <source>
        <dbReference type="SAM" id="MobiDB-lite"/>
    </source>
</evidence>
<evidence type="ECO:0000313" key="12">
    <source>
        <dbReference type="Proteomes" id="UP000036867"/>
    </source>
</evidence>
<dbReference type="Gene3D" id="3.30.1360.60">
    <property type="entry name" value="Glucose permease domain IIB"/>
    <property type="match status" value="1"/>
</dbReference>
<dbReference type="PANTHER" id="PTHR30009:SF4">
    <property type="entry name" value="PTS SYSTEM N-ACETYLGLUCOSAMINE-SPECIFIC EIICBA COMPONENT"/>
    <property type="match status" value="1"/>
</dbReference>
<dbReference type="AlphaFoldDB" id="A0A0M0LMA5"/>
<dbReference type="GO" id="GO:0016301">
    <property type="term" value="F:kinase activity"/>
    <property type="evidence" value="ECO:0007669"/>
    <property type="project" value="UniProtKB-KW"/>
</dbReference>
<dbReference type="PANTHER" id="PTHR30009">
    <property type="entry name" value="CYTOCHROME C-TYPE SYNTHESIS PROTEIN AND PTS TRANSMEMBRANE COMPONENT"/>
    <property type="match status" value="1"/>
</dbReference>
<keyword evidence="4" id="KW-0598">Phosphotransferase system</keyword>
<dbReference type="STRING" id="263475.AMD00_05255"/>
<dbReference type="InterPro" id="IPR001996">
    <property type="entry name" value="PTS_IIB_1"/>
</dbReference>
<keyword evidence="6" id="KW-0418">Kinase</keyword>